<accession>A0A1L8R4I8</accession>
<feature type="domain" description="FAD/NAD(P)-binding" evidence="13">
    <location>
        <begin position="8"/>
        <end position="311"/>
    </location>
</feature>
<evidence type="ECO:0000256" key="4">
    <source>
        <dbReference type="ARBA" id="ARBA00022827"/>
    </source>
</evidence>
<keyword evidence="4" id="KW-0274">FAD</keyword>
<comment type="catalytic activity">
    <reaction evidence="11">
        <text>2 NADH + O2 + 2 H(+) = 2 NAD(+) + 2 H2O</text>
        <dbReference type="Rhea" id="RHEA:37799"/>
        <dbReference type="ChEBI" id="CHEBI:15377"/>
        <dbReference type="ChEBI" id="CHEBI:15378"/>
        <dbReference type="ChEBI" id="CHEBI:15379"/>
        <dbReference type="ChEBI" id="CHEBI:57540"/>
        <dbReference type="ChEBI" id="CHEBI:57945"/>
        <dbReference type="EC" id="1.6.3.4"/>
    </reaction>
</comment>
<evidence type="ECO:0000313" key="15">
    <source>
        <dbReference type="Proteomes" id="UP000182835"/>
    </source>
</evidence>
<organism evidence="14 15">
    <name type="scientific">Enterococcus canintestini</name>
    <dbReference type="NCBI Taxonomy" id="317010"/>
    <lineage>
        <taxon>Bacteria</taxon>
        <taxon>Bacillati</taxon>
        <taxon>Bacillota</taxon>
        <taxon>Bacilli</taxon>
        <taxon>Lactobacillales</taxon>
        <taxon>Enterococcaceae</taxon>
        <taxon>Enterococcus</taxon>
    </lineage>
</organism>
<comment type="similarity">
    <text evidence="2">Belongs to the class-III pyridine nucleotide-disulfide oxidoreductase family.</text>
</comment>
<evidence type="ECO:0000256" key="2">
    <source>
        <dbReference type="ARBA" id="ARBA00009130"/>
    </source>
</evidence>
<evidence type="ECO:0000256" key="7">
    <source>
        <dbReference type="ARBA" id="ARBA00023097"/>
    </source>
</evidence>
<dbReference type="EC" id="1.6.3.4" evidence="9"/>
<evidence type="ECO:0000256" key="9">
    <source>
        <dbReference type="ARBA" id="ARBA00039092"/>
    </source>
</evidence>
<proteinExistence type="inferred from homology"/>
<evidence type="ECO:0000259" key="13">
    <source>
        <dbReference type="Pfam" id="PF07992"/>
    </source>
</evidence>
<dbReference type="Pfam" id="PF07992">
    <property type="entry name" value="Pyr_redox_2"/>
    <property type="match status" value="1"/>
</dbReference>
<evidence type="ECO:0000256" key="1">
    <source>
        <dbReference type="ARBA" id="ARBA00001974"/>
    </source>
</evidence>
<dbReference type="InterPro" id="IPR004099">
    <property type="entry name" value="Pyr_nucl-diS_OxRdtase_dimer"/>
</dbReference>
<dbReference type="SUPFAM" id="SSF55424">
    <property type="entry name" value="FAD/NAD-linked reductases, dimerisation (C-terminal) domain"/>
    <property type="match status" value="1"/>
</dbReference>
<keyword evidence="3" id="KW-0285">Flavoprotein</keyword>
<gene>
    <name evidence="14" type="ORF">RU96_GL000723</name>
</gene>
<dbReference type="STRING" id="317010.RU96_GL000723"/>
<keyword evidence="7" id="KW-0558">Oxidation</keyword>
<dbReference type="EMBL" id="JXKG01000015">
    <property type="protein sequence ID" value="OJG14673.1"/>
    <property type="molecule type" value="Genomic_DNA"/>
</dbReference>
<evidence type="ECO:0000313" key="14">
    <source>
        <dbReference type="EMBL" id="OJG14673.1"/>
    </source>
</evidence>
<comment type="caution">
    <text evidence="14">The sequence shown here is derived from an EMBL/GenBank/DDBJ whole genome shotgun (WGS) entry which is preliminary data.</text>
</comment>
<sequence>MEELEMTKTIIVGTNHAGIAAANTLLDNYPDQEVVMIDRNTNLSYLGCGTALWVGRQIDGYQDLFYTNKEAFEEKGAKIYMETSVTDVDFNKKIVYCEKKDGSTFEESYDKIILATGSRPISPKVPGHDLAGIHFLKLFQEGQEVDREMAKDSVKTVAVVGAGYIGVEIAEAAKRRGKNVLLFDAADRSLPSYYDKWFTDDMDKNLADHGIELHFGELIKEYKGTERVDTVISEKGEYPVDMVINAIGFGPNAQLGKDHLELFANGAYLVDRHQQTSDPDVYAVGDCATIYSNALDATTYIALASNAVRTGIVAGHNIGGTPVESAGVQGSNGISIFGFNMVSTGLSVAAAEKNNMEVKYTDYEDLQKPGFIKEENGDVKIRIVYEASSRRIVGAQMSSTEDISMGIHMFSLAISKHVTIDELKLLDIFFLPHFNQPYNYITMAALAAE</sequence>
<dbReference type="PRINTS" id="PR00411">
    <property type="entry name" value="PNDRDTASEI"/>
</dbReference>
<dbReference type="PANTHER" id="PTHR43429:SF1">
    <property type="entry name" value="NAD(P)H SULFUR OXIDOREDUCTASE (COA-DEPENDENT)"/>
    <property type="match status" value="1"/>
</dbReference>
<dbReference type="AlphaFoldDB" id="A0A1L8R4I8"/>
<dbReference type="SUPFAM" id="SSF51905">
    <property type="entry name" value="FAD/NAD(P)-binding domain"/>
    <property type="match status" value="1"/>
</dbReference>
<dbReference type="InterPro" id="IPR058076">
    <property type="entry name" value="NOXase"/>
</dbReference>
<feature type="domain" description="Pyridine nucleotide-disulphide oxidoreductase dimerisation" evidence="12">
    <location>
        <begin position="339"/>
        <end position="435"/>
    </location>
</feature>
<evidence type="ECO:0000256" key="10">
    <source>
        <dbReference type="ARBA" id="ARBA00039201"/>
    </source>
</evidence>
<evidence type="ECO:0000256" key="11">
    <source>
        <dbReference type="ARBA" id="ARBA00047360"/>
    </source>
</evidence>
<protein>
    <recommendedName>
        <fullName evidence="10">NADH oxidase</fullName>
        <ecNumber evidence="9">1.6.3.4</ecNumber>
    </recommendedName>
</protein>
<dbReference type="PRINTS" id="PR00368">
    <property type="entry name" value="FADPNR"/>
</dbReference>
<dbReference type="InterPro" id="IPR016156">
    <property type="entry name" value="FAD/NAD-linked_Rdtase_dimer_sf"/>
</dbReference>
<dbReference type="InterPro" id="IPR023753">
    <property type="entry name" value="FAD/NAD-binding_dom"/>
</dbReference>
<dbReference type="NCBIfam" id="NF046103">
    <property type="entry name" value="NOXase_Strep"/>
    <property type="match status" value="1"/>
</dbReference>
<reference evidence="14 15" key="1">
    <citation type="submission" date="2014-12" db="EMBL/GenBank/DDBJ databases">
        <title>Draft genome sequences of 29 type strains of Enterococci.</title>
        <authorList>
            <person name="Zhong Z."/>
            <person name="Sun Z."/>
            <person name="Liu W."/>
            <person name="Zhang W."/>
            <person name="Zhang H."/>
        </authorList>
    </citation>
    <scope>NUCLEOTIDE SEQUENCE [LARGE SCALE GENOMIC DNA]</scope>
    <source>
        <strain evidence="14 15">DSM 21207</strain>
    </source>
</reference>
<comment type="cofactor">
    <cofactor evidence="1">
        <name>FAD</name>
        <dbReference type="ChEBI" id="CHEBI:57692"/>
    </cofactor>
</comment>
<evidence type="ECO:0000256" key="6">
    <source>
        <dbReference type="ARBA" id="ARBA00023027"/>
    </source>
</evidence>
<dbReference type="PANTHER" id="PTHR43429">
    <property type="entry name" value="PYRIDINE NUCLEOTIDE-DISULFIDE OXIDOREDUCTASE DOMAIN-CONTAINING"/>
    <property type="match status" value="1"/>
</dbReference>
<evidence type="ECO:0000256" key="5">
    <source>
        <dbReference type="ARBA" id="ARBA00023002"/>
    </source>
</evidence>
<keyword evidence="6" id="KW-0520">NAD</keyword>
<dbReference type="Gene3D" id="3.30.390.30">
    <property type="match status" value="1"/>
</dbReference>
<dbReference type="Gene3D" id="3.50.50.60">
    <property type="entry name" value="FAD/NAD(P)-binding domain"/>
    <property type="match status" value="2"/>
</dbReference>
<evidence type="ECO:0000256" key="3">
    <source>
        <dbReference type="ARBA" id="ARBA00022630"/>
    </source>
</evidence>
<dbReference type="Pfam" id="PF02852">
    <property type="entry name" value="Pyr_redox_dim"/>
    <property type="match status" value="1"/>
</dbReference>
<keyword evidence="8" id="KW-0676">Redox-active center</keyword>
<dbReference type="InterPro" id="IPR036188">
    <property type="entry name" value="FAD/NAD-bd_sf"/>
</dbReference>
<dbReference type="InterPro" id="IPR050260">
    <property type="entry name" value="FAD-bd_OxRdtase"/>
</dbReference>
<evidence type="ECO:0000259" key="12">
    <source>
        <dbReference type="Pfam" id="PF02852"/>
    </source>
</evidence>
<keyword evidence="5" id="KW-0560">Oxidoreductase</keyword>
<dbReference type="GO" id="GO:0016491">
    <property type="term" value="F:oxidoreductase activity"/>
    <property type="evidence" value="ECO:0007669"/>
    <property type="project" value="UniProtKB-KW"/>
</dbReference>
<evidence type="ECO:0000256" key="8">
    <source>
        <dbReference type="ARBA" id="ARBA00023284"/>
    </source>
</evidence>
<dbReference type="Proteomes" id="UP000182835">
    <property type="component" value="Unassembled WGS sequence"/>
</dbReference>
<name>A0A1L8R4I8_9ENTE</name>